<evidence type="ECO:0000259" key="12">
    <source>
        <dbReference type="PROSITE" id="PS50135"/>
    </source>
</evidence>
<dbReference type="InterPro" id="IPR009057">
    <property type="entry name" value="Homeodomain-like_sf"/>
</dbReference>
<dbReference type="InterPro" id="IPR016827">
    <property type="entry name" value="Ada2/TADA2"/>
</dbReference>
<dbReference type="InterPro" id="IPR001005">
    <property type="entry name" value="SANT/Myb"/>
</dbReference>
<dbReference type="CDD" id="cd02335">
    <property type="entry name" value="ZZ_ADA2"/>
    <property type="match status" value="1"/>
</dbReference>
<dbReference type="PROSITE" id="PS51293">
    <property type="entry name" value="SANT"/>
    <property type="match status" value="1"/>
</dbReference>
<keyword evidence="4" id="KW-0862">Zinc</keyword>
<dbReference type="PROSITE" id="PS01357">
    <property type="entry name" value="ZF_ZZ_1"/>
    <property type="match status" value="1"/>
</dbReference>
<dbReference type="SMART" id="SM00291">
    <property type="entry name" value="ZnF_ZZ"/>
    <property type="match status" value="1"/>
</dbReference>
<dbReference type="GO" id="GO:0070461">
    <property type="term" value="C:SAGA-type complex"/>
    <property type="evidence" value="ECO:0007669"/>
    <property type="project" value="TreeGrafter"/>
</dbReference>
<dbReference type="GO" id="GO:0006338">
    <property type="term" value="P:chromatin remodeling"/>
    <property type="evidence" value="ECO:0007669"/>
    <property type="project" value="TreeGrafter"/>
</dbReference>
<evidence type="ECO:0000259" key="14">
    <source>
        <dbReference type="PROSITE" id="PS51293"/>
    </source>
</evidence>
<evidence type="ECO:0000256" key="2">
    <source>
        <dbReference type="ARBA" id="ARBA00022723"/>
    </source>
</evidence>
<keyword evidence="7 8" id="KW-0539">Nucleus</keyword>
<keyword evidence="6 8" id="KW-0804">Transcription</keyword>
<dbReference type="InterPro" id="IPR043145">
    <property type="entry name" value="Znf_ZZ_sf"/>
</dbReference>
<dbReference type="InterPro" id="IPR017884">
    <property type="entry name" value="SANT_dom"/>
</dbReference>
<evidence type="ECO:0000256" key="6">
    <source>
        <dbReference type="ARBA" id="ARBA00023163"/>
    </source>
</evidence>
<dbReference type="InterPro" id="IPR017930">
    <property type="entry name" value="Myb_dom"/>
</dbReference>
<accession>A0A1B2JCV0</accession>
<evidence type="ECO:0000256" key="7">
    <source>
        <dbReference type="ARBA" id="ARBA00023242"/>
    </source>
</evidence>
<dbReference type="Pfam" id="PF00569">
    <property type="entry name" value="ZZ"/>
    <property type="match status" value="1"/>
</dbReference>
<dbReference type="PROSITE" id="PS51294">
    <property type="entry name" value="HTH_MYB"/>
    <property type="match status" value="1"/>
</dbReference>
<dbReference type="InterPro" id="IPR000433">
    <property type="entry name" value="Znf_ZZ"/>
</dbReference>
<dbReference type="GO" id="GO:0003713">
    <property type="term" value="F:transcription coactivator activity"/>
    <property type="evidence" value="ECO:0007669"/>
    <property type="project" value="InterPro"/>
</dbReference>
<evidence type="ECO:0000259" key="15">
    <source>
        <dbReference type="PROSITE" id="PS51294"/>
    </source>
</evidence>
<dbReference type="InterPro" id="IPR055141">
    <property type="entry name" value="TADA2A_B-like_dom"/>
</dbReference>
<feature type="region of interest" description="Disordered" evidence="10">
    <location>
        <begin position="322"/>
        <end position="357"/>
    </location>
</feature>
<feature type="domain" description="Myb-like" evidence="11">
    <location>
        <begin position="63"/>
        <end position="107"/>
    </location>
</feature>
<evidence type="ECO:0000256" key="5">
    <source>
        <dbReference type="ARBA" id="ARBA00023015"/>
    </source>
</evidence>
<dbReference type="EMBL" id="CP014585">
    <property type="protein sequence ID" value="ANZ75873.1"/>
    <property type="molecule type" value="Genomic_DNA"/>
</dbReference>
<evidence type="ECO:0000256" key="10">
    <source>
        <dbReference type="SAM" id="MobiDB-lite"/>
    </source>
</evidence>
<feature type="domain" description="SANT" evidence="14">
    <location>
        <begin position="59"/>
        <end position="111"/>
    </location>
</feature>
<dbReference type="PROSITE" id="PS50934">
    <property type="entry name" value="SWIRM"/>
    <property type="match status" value="1"/>
</dbReference>
<feature type="domain" description="HTH myb-type" evidence="15">
    <location>
        <begin position="63"/>
        <end position="111"/>
    </location>
</feature>
<dbReference type="Gene3D" id="1.10.10.60">
    <property type="entry name" value="Homeodomain-like"/>
    <property type="match status" value="1"/>
</dbReference>
<evidence type="ECO:0000259" key="11">
    <source>
        <dbReference type="PROSITE" id="PS50090"/>
    </source>
</evidence>
<comment type="subcellular location">
    <subcellularLocation>
        <location evidence="1 8">Nucleus</location>
    </subcellularLocation>
</comment>
<feature type="compositionally biased region" description="Polar residues" evidence="10">
    <location>
        <begin position="322"/>
        <end position="334"/>
    </location>
</feature>
<dbReference type="PANTHER" id="PTHR12374:SF20">
    <property type="entry name" value="TRANSCRIPTIONAL ADAPTER 2-ALPHA"/>
    <property type="match status" value="1"/>
</dbReference>
<dbReference type="FunFam" id="1.10.10.10:FF:000087">
    <property type="entry name" value="Transcriptional adapter 2"/>
    <property type="match status" value="1"/>
</dbReference>
<dbReference type="SMART" id="SM00717">
    <property type="entry name" value="SANT"/>
    <property type="match status" value="1"/>
</dbReference>
<gene>
    <name evidence="16" type="ORF">ATY40_BA7502366</name>
</gene>
<dbReference type="PANTHER" id="PTHR12374">
    <property type="entry name" value="TRANSCRIPTIONAL ADAPTOR 2 ADA2 -RELATED"/>
    <property type="match status" value="1"/>
</dbReference>
<dbReference type="AlphaFoldDB" id="A0A1B2JCV0"/>
<dbReference type="SUPFAM" id="SSF57850">
    <property type="entry name" value="RING/U-box"/>
    <property type="match status" value="1"/>
</dbReference>
<feature type="domain" description="SWIRM" evidence="13">
    <location>
        <begin position="354"/>
        <end position="445"/>
    </location>
</feature>
<dbReference type="PROSITE" id="PS50090">
    <property type="entry name" value="MYB_LIKE"/>
    <property type="match status" value="1"/>
</dbReference>
<evidence type="ECO:0000259" key="13">
    <source>
        <dbReference type="PROSITE" id="PS50934"/>
    </source>
</evidence>
<dbReference type="Proteomes" id="UP000094565">
    <property type="component" value="Chromosome 2"/>
</dbReference>
<reference evidence="16 17" key="1">
    <citation type="submission" date="2016-02" db="EMBL/GenBank/DDBJ databases">
        <title>Comparative genomic and transcriptomic foundation for Pichia pastoris.</title>
        <authorList>
            <person name="Love K.R."/>
            <person name="Shah K.A."/>
            <person name="Whittaker C.A."/>
            <person name="Wu J."/>
            <person name="Bartlett M.C."/>
            <person name="Ma D."/>
            <person name="Leeson R.L."/>
            <person name="Priest M."/>
            <person name="Young S.K."/>
            <person name="Love J.C."/>
        </authorList>
    </citation>
    <scope>NUCLEOTIDE SEQUENCE [LARGE SCALE GENOMIC DNA]</scope>
    <source>
        <strain evidence="16 17">ATCC 28485</strain>
    </source>
</reference>
<dbReference type="GO" id="GO:0006357">
    <property type="term" value="P:regulation of transcription by RNA polymerase II"/>
    <property type="evidence" value="ECO:0007669"/>
    <property type="project" value="InterPro"/>
</dbReference>
<dbReference type="Pfam" id="PF22941">
    <property type="entry name" value="TADA2A-like_3rd"/>
    <property type="match status" value="1"/>
</dbReference>
<keyword evidence="5 8" id="KW-0805">Transcription regulation</keyword>
<dbReference type="InterPro" id="IPR007526">
    <property type="entry name" value="SWIRM"/>
</dbReference>
<dbReference type="PROSITE" id="PS50135">
    <property type="entry name" value="ZF_ZZ_2"/>
    <property type="match status" value="1"/>
</dbReference>
<dbReference type="InterPro" id="IPR041983">
    <property type="entry name" value="ADA2-like_ZZ"/>
</dbReference>
<dbReference type="PIRSF" id="PIRSF025024">
    <property type="entry name" value="Transcriptional_adaptor_2"/>
    <property type="match status" value="1"/>
</dbReference>
<dbReference type="GO" id="GO:0005634">
    <property type="term" value="C:nucleus"/>
    <property type="evidence" value="ECO:0007669"/>
    <property type="project" value="UniProtKB-SubCell"/>
</dbReference>
<evidence type="ECO:0000256" key="4">
    <source>
        <dbReference type="ARBA" id="ARBA00022833"/>
    </source>
</evidence>
<evidence type="ECO:0000256" key="8">
    <source>
        <dbReference type="PIRNR" id="PIRNR025024"/>
    </source>
</evidence>
<dbReference type="GO" id="GO:0003682">
    <property type="term" value="F:chromatin binding"/>
    <property type="evidence" value="ECO:0007669"/>
    <property type="project" value="TreeGrafter"/>
</dbReference>
<keyword evidence="17" id="KW-1185">Reference proteome</keyword>
<dbReference type="CDD" id="cd00167">
    <property type="entry name" value="SANT"/>
    <property type="match status" value="1"/>
</dbReference>
<evidence type="ECO:0000313" key="16">
    <source>
        <dbReference type="EMBL" id="ANZ75873.1"/>
    </source>
</evidence>
<dbReference type="Gene3D" id="1.10.10.10">
    <property type="entry name" value="Winged helix-like DNA-binding domain superfamily/Winged helix DNA-binding domain"/>
    <property type="match status" value="1"/>
</dbReference>
<evidence type="ECO:0000256" key="1">
    <source>
        <dbReference type="ARBA" id="ARBA00004123"/>
    </source>
</evidence>
<evidence type="ECO:0000256" key="3">
    <source>
        <dbReference type="ARBA" id="ARBA00022771"/>
    </source>
</evidence>
<dbReference type="GO" id="GO:0008270">
    <property type="term" value="F:zinc ion binding"/>
    <property type="evidence" value="ECO:0007669"/>
    <property type="project" value="UniProtKB-KW"/>
</dbReference>
<proteinExistence type="predicted"/>
<evidence type="ECO:0000313" key="17">
    <source>
        <dbReference type="Proteomes" id="UP000094565"/>
    </source>
</evidence>
<dbReference type="Gene3D" id="3.30.60.90">
    <property type="match status" value="1"/>
</dbReference>
<dbReference type="Pfam" id="PF04433">
    <property type="entry name" value="SWIRM"/>
    <property type="match status" value="1"/>
</dbReference>
<protein>
    <recommendedName>
        <fullName evidence="8">Transcriptional adapter 2</fullName>
    </recommendedName>
</protein>
<dbReference type="FunFam" id="3.30.60.90:FF:000008">
    <property type="entry name" value="Transcriptional adapter 2"/>
    <property type="match status" value="1"/>
</dbReference>
<keyword evidence="2" id="KW-0479">Metal-binding</keyword>
<dbReference type="Pfam" id="PF00249">
    <property type="entry name" value="Myb_DNA-binding"/>
    <property type="match status" value="1"/>
</dbReference>
<sequence>MAKFHCDVCSSDCTNRVRIRCAVCEEYDLCVPCFSQGSFSGAHKPYHAYRIVEQNAYPILSESWGADEELLLIEGCQKFGLGNWHDIADHIGNRSKEEVGQHYEKFYLYSIDYPLPDLTKDFRDITPEVFIQQRKARLERRKKQPLPTPKKPLASVPLCSDIQGFMPGRLEFEVEVENDAELTVKDMAFDPDDQPLDIELKLAVLDIYNSRLTTRAERKRVIFINGLLEYRKNASIDKKRTKEEKDLYNQLKPFVRVLTPVDFEEFTEDMLAELRCRNKIQQLQEWRKNGLTTMEQGIRYEKEKISRQVQLQRFNITAGSARHPNSYQQLNNSYGRRPHANSPAPYENASNEPKRSSKAMIPLNISHAADYELLSDEEKILCSTLRLLPKPYLVIKETLFRELIRCGGVLKKRTARELLKIDVNKTSKIYEFFVQQKWCNINGAN</sequence>
<dbReference type="SUPFAM" id="SSF46689">
    <property type="entry name" value="Homeodomain-like"/>
    <property type="match status" value="2"/>
</dbReference>
<dbReference type="InterPro" id="IPR036388">
    <property type="entry name" value="WH-like_DNA-bd_sf"/>
</dbReference>
<keyword evidence="3 9" id="KW-0863">Zinc-finger</keyword>
<evidence type="ECO:0000256" key="9">
    <source>
        <dbReference type="PROSITE-ProRule" id="PRU00228"/>
    </source>
</evidence>
<feature type="domain" description="ZZ-type" evidence="12">
    <location>
        <begin position="1"/>
        <end position="57"/>
    </location>
</feature>
<organism evidence="16 17">
    <name type="scientific">Komagataella pastoris</name>
    <name type="common">Yeast</name>
    <name type="synonym">Pichia pastoris</name>
    <dbReference type="NCBI Taxonomy" id="4922"/>
    <lineage>
        <taxon>Eukaryota</taxon>
        <taxon>Fungi</taxon>
        <taxon>Dikarya</taxon>
        <taxon>Ascomycota</taxon>
        <taxon>Saccharomycotina</taxon>
        <taxon>Pichiomycetes</taxon>
        <taxon>Pichiales</taxon>
        <taxon>Pichiaceae</taxon>
        <taxon>Komagataella</taxon>
    </lineage>
</organism>
<name>A0A1B2JCV0_PICPA</name>
<dbReference type="OrthoDB" id="270417at2759"/>